<feature type="chain" id="PRO_5045876684" description="DUF3757 domain-containing protein" evidence="1">
    <location>
        <begin position="23"/>
        <end position="103"/>
    </location>
</feature>
<gene>
    <name evidence="2" type="ORF">KVG96_26915</name>
</gene>
<reference evidence="2 3" key="1">
    <citation type="submission" date="2021-06" db="EMBL/GenBank/DDBJ databases">
        <title>Updating the genus Pseudomonas: Description of 43 new species and partition of the Pseudomonas putida group.</title>
        <authorList>
            <person name="Girard L."/>
            <person name="Lood C."/>
            <person name="Vandamme P."/>
            <person name="Rokni-Zadeh H."/>
            <person name="Van Noort V."/>
            <person name="Hofte M."/>
            <person name="Lavigne R."/>
            <person name="De Mot R."/>
        </authorList>
    </citation>
    <scope>NUCLEOTIDE SEQUENCE [LARGE SCALE GENOMIC DNA]</scope>
    <source>
        <strain evidence="2 3">COR58</strain>
    </source>
</reference>
<dbReference type="EMBL" id="JAHSTS010000003">
    <property type="protein sequence ID" value="MBV4461609.1"/>
    <property type="molecule type" value="Genomic_DNA"/>
</dbReference>
<keyword evidence="3" id="KW-1185">Reference proteome</keyword>
<evidence type="ECO:0000256" key="1">
    <source>
        <dbReference type="SAM" id="SignalP"/>
    </source>
</evidence>
<accession>A0ABS6PMA3</accession>
<feature type="signal peptide" evidence="1">
    <location>
        <begin position="1"/>
        <end position="22"/>
    </location>
</feature>
<name>A0ABS6PMA3_9PSED</name>
<evidence type="ECO:0000313" key="2">
    <source>
        <dbReference type="EMBL" id="MBV4461609.1"/>
    </source>
</evidence>
<evidence type="ECO:0000313" key="3">
    <source>
        <dbReference type="Proteomes" id="UP000765224"/>
    </source>
</evidence>
<organism evidence="2 3">
    <name type="scientific">Pseudomonas ekonensis</name>
    <dbReference type="NCBI Taxonomy" id="2842353"/>
    <lineage>
        <taxon>Bacteria</taxon>
        <taxon>Pseudomonadati</taxon>
        <taxon>Pseudomonadota</taxon>
        <taxon>Gammaproteobacteria</taxon>
        <taxon>Pseudomonadales</taxon>
        <taxon>Pseudomonadaceae</taxon>
        <taxon>Pseudomonas</taxon>
    </lineage>
</organism>
<evidence type="ECO:0008006" key="4">
    <source>
        <dbReference type="Google" id="ProtNLM"/>
    </source>
</evidence>
<proteinExistence type="predicted"/>
<comment type="caution">
    <text evidence="2">The sequence shown here is derived from an EMBL/GenBank/DDBJ whole genome shotgun (WGS) entry which is preliminary data.</text>
</comment>
<sequence length="103" mass="10524">MMKLTIFAGVLTSIAMMGAANAATCPTLSYTSSGGGEDLIFSSARLKDKDAASSVVICRYEGTEDQGATSSLRLGVPVQATGSGWKGDDCAVTDGDATKCSFK</sequence>
<keyword evidence="1" id="KW-0732">Signal</keyword>
<dbReference type="Proteomes" id="UP000765224">
    <property type="component" value="Unassembled WGS sequence"/>
</dbReference>
<protein>
    <recommendedName>
        <fullName evidence="4">DUF3757 domain-containing protein</fullName>
    </recommendedName>
</protein>